<proteinExistence type="predicted"/>
<dbReference type="Proteomes" id="UP000537260">
    <property type="component" value="Unassembled WGS sequence"/>
</dbReference>
<dbReference type="AlphaFoldDB" id="A0A7Z0EFD1"/>
<dbReference type="SUPFAM" id="SSF47203">
    <property type="entry name" value="Acyl-CoA dehydrogenase C-terminal domain-like"/>
    <property type="match status" value="1"/>
</dbReference>
<dbReference type="GO" id="GO:0016627">
    <property type="term" value="F:oxidoreductase activity, acting on the CH-CH group of donors"/>
    <property type="evidence" value="ECO:0007669"/>
    <property type="project" value="InterPro"/>
</dbReference>
<gene>
    <name evidence="1" type="ORF">HNR05_002380</name>
</gene>
<dbReference type="RefSeq" id="WP_179579178.1">
    <property type="nucleotide sequence ID" value="NZ_JACCFM010000001.1"/>
</dbReference>
<dbReference type="InterPro" id="IPR036250">
    <property type="entry name" value="AcylCo_DH-like_C"/>
</dbReference>
<accession>A0A7Z0EFD1</accession>
<protein>
    <submittedName>
        <fullName evidence="1">Alkylation response protein AidB-like acyl-CoA dehydrogenase</fullName>
    </submittedName>
</protein>
<keyword evidence="2" id="KW-1185">Reference proteome</keyword>
<reference evidence="1 2" key="1">
    <citation type="submission" date="2020-07" db="EMBL/GenBank/DDBJ databases">
        <title>Sequencing the genomes of 1000 actinobacteria strains.</title>
        <authorList>
            <person name="Klenk H.-P."/>
        </authorList>
    </citation>
    <scope>NUCLEOTIDE SEQUENCE [LARGE SCALE GENOMIC DNA]</scope>
    <source>
        <strain evidence="1 2">LI1</strain>
    </source>
</reference>
<organism evidence="1 2">
    <name type="scientific">Glaciibacter psychrotolerans</name>
    <dbReference type="NCBI Taxonomy" id="670054"/>
    <lineage>
        <taxon>Bacteria</taxon>
        <taxon>Bacillati</taxon>
        <taxon>Actinomycetota</taxon>
        <taxon>Actinomycetes</taxon>
        <taxon>Micrococcales</taxon>
        <taxon>Microbacteriaceae</taxon>
        <taxon>Glaciibacter</taxon>
    </lineage>
</organism>
<sequence>MRGVQNDGGPVSLSLSHPASVWNTRLHDVGQCALGFHGDVEAALAWSVEVGHWAPKPGTGSTARLWELLATTAAADVGVARILEPHLDALAILDQVPTGVALDEIGIDEASTWGVYAAEGPECTLTAAEEDGSWILSGIKPWCSLAQVVSHAVVTARTSDGALRLFAVDMKGAGVEAEPGPWHSRGLRHVVSAPVSFSRAPAIPLGPEGWYLTRTGFDWGGIGVAACWWGGAIGIARALYGSALKREPDQLALAHLGAVDTLLSAARATLAEASSAIDDPTTSAETVTLLTRRTRNLVAETVESTLTRVGHALGPGPLTQDEEHARRVADLHLYVRQHHAERDEASLGRKLLARKSTPW</sequence>
<dbReference type="SUPFAM" id="SSF56645">
    <property type="entry name" value="Acyl-CoA dehydrogenase NM domain-like"/>
    <property type="match status" value="1"/>
</dbReference>
<dbReference type="Gene3D" id="2.40.110.10">
    <property type="entry name" value="Butyryl-CoA Dehydrogenase, subunit A, domain 2"/>
    <property type="match status" value="1"/>
</dbReference>
<dbReference type="InterPro" id="IPR009100">
    <property type="entry name" value="AcylCoA_DH/oxidase_NM_dom_sf"/>
</dbReference>
<evidence type="ECO:0000313" key="2">
    <source>
        <dbReference type="Proteomes" id="UP000537260"/>
    </source>
</evidence>
<dbReference type="EMBL" id="JACCFM010000001">
    <property type="protein sequence ID" value="NYJ20589.1"/>
    <property type="molecule type" value="Genomic_DNA"/>
</dbReference>
<comment type="caution">
    <text evidence="1">The sequence shown here is derived from an EMBL/GenBank/DDBJ whole genome shotgun (WGS) entry which is preliminary data.</text>
</comment>
<dbReference type="InterPro" id="IPR046373">
    <property type="entry name" value="Acyl-CoA_Oxase/DH_mid-dom_sf"/>
</dbReference>
<name>A0A7Z0EFD1_9MICO</name>
<evidence type="ECO:0000313" key="1">
    <source>
        <dbReference type="EMBL" id="NYJ20589.1"/>
    </source>
</evidence>